<dbReference type="EMBL" id="LT853882">
    <property type="protein sequence ID" value="SMR00421.1"/>
    <property type="molecule type" value="Genomic_DNA"/>
</dbReference>
<dbReference type="GO" id="GO:0051302">
    <property type="term" value="P:regulation of cell division"/>
    <property type="evidence" value="ECO:0007669"/>
    <property type="project" value="TreeGrafter"/>
</dbReference>
<evidence type="ECO:0000313" key="9">
    <source>
        <dbReference type="EMBL" id="SMR00421.1"/>
    </source>
</evidence>
<dbReference type="Proteomes" id="UP000195953">
    <property type="component" value="Chromosome 1"/>
</dbReference>
<reference evidence="9 11" key="1">
    <citation type="submission" date="2017-05" db="EMBL/GenBank/DDBJ databases">
        <authorList>
            <person name="Blom J."/>
        </authorList>
    </citation>
    <scope>NUCLEOTIDE SEQUENCE [LARGE SCALE GENOMIC DNA]</scope>
    <source>
        <strain evidence="9">PD885</strain>
    </source>
</reference>
<keyword evidence="3" id="KW-0547">Nucleotide-binding</keyword>
<evidence type="ECO:0000259" key="8">
    <source>
        <dbReference type="PROSITE" id="PS51459"/>
    </source>
</evidence>
<dbReference type="GeneID" id="61895488"/>
<dbReference type="RefSeq" id="WP_231892748.1">
    <property type="nucleotide sequence ID" value="NZ_CP016830.1"/>
</dbReference>
<evidence type="ECO:0000256" key="1">
    <source>
        <dbReference type="ARBA" id="ARBA00022679"/>
    </source>
</evidence>
<gene>
    <name evidence="9" type="primary">fic</name>
    <name evidence="10" type="ORF">PD5205_00811</name>
    <name evidence="9" type="ORF">PD885_03200</name>
</gene>
<keyword evidence="11" id="KW-1185">Reference proteome</keyword>
<dbReference type="Pfam" id="PF02661">
    <property type="entry name" value="Fic"/>
    <property type="match status" value="1"/>
</dbReference>
<dbReference type="SUPFAM" id="SSF140931">
    <property type="entry name" value="Fic-like"/>
    <property type="match status" value="1"/>
</dbReference>
<evidence type="ECO:0000256" key="7">
    <source>
        <dbReference type="ARBA" id="ARBA00048696"/>
    </source>
</evidence>
<dbReference type="Proteomes" id="UP000195877">
    <property type="component" value="Chromosome 1"/>
</dbReference>
<organism evidence="10 12">
    <name type="scientific">Xanthomonas fragariae</name>
    <dbReference type="NCBI Taxonomy" id="48664"/>
    <lineage>
        <taxon>Bacteria</taxon>
        <taxon>Pseudomonadati</taxon>
        <taxon>Pseudomonadota</taxon>
        <taxon>Gammaproteobacteria</taxon>
        <taxon>Lysobacterales</taxon>
        <taxon>Lysobacteraceae</taxon>
        <taxon>Xanthomonas</taxon>
    </lineage>
</organism>
<dbReference type="PANTHER" id="PTHR39560:SF1">
    <property type="entry name" value="PROTEIN ADENYLYLTRANSFERASE FIC-RELATED"/>
    <property type="match status" value="1"/>
</dbReference>
<name>A0A1Y6HD07_9XANT</name>
<dbReference type="EMBL" id="LT853885">
    <property type="protein sequence ID" value="SMR02131.1"/>
    <property type="molecule type" value="Genomic_DNA"/>
</dbReference>
<evidence type="ECO:0000313" key="10">
    <source>
        <dbReference type="EMBL" id="SMR02131.1"/>
    </source>
</evidence>
<evidence type="ECO:0000256" key="5">
    <source>
        <dbReference type="ARBA" id="ARBA00034531"/>
    </source>
</evidence>
<dbReference type="eggNOG" id="COG2184">
    <property type="taxonomic scope" value="Bacteria"/>
</dbReference>
<dbReference type="PANTHER" id="PTHR39560">
    <property type="entry name" value="PROTEIN ADENYLYLTRANSFERASE FIC-RELATED"/>
    <property type="match status" value="1"/>
</dbReference>
<feature type="domain" description="Fido" evidence="8">
    <location>
        <begin position="21"/>
        <end position="157"/>
    </location>
</feature>
<dbReference type="EC" id="2.7.7.108" evidence="5"/>
<evidence type="ECO:0000256" key="3">
    <source>
        <dbReference type="ARBA" id="ARBA00022741"/>
    </source>
</evidence>
<dbReference type="InterPro" id="IPR003812">
    <property type="entry name" value="Fido"/>
</dbReference>
<keyword evidence="1 9" id="KW-0808">Transferase</keyword>
<reference evidence="10 12" key="2">
    <citation type="submission" date="2017-05" db="EMBL/GenBank/DDBJ databases">
        <authorList>
            <person name="Song R."/>
            <person name="Chenine A.L."/>
            <person name="Ruprecht R.M."/>
        </authorList>
    </citation>
    <scope>NUCLEOTIDE SEQUENCE [LARGE SCALE GENOMIC DNA]</scope>
    <source>
        <strain evidence="10">PD5205</strain>
    </source>
</reference>
<accession>A0A1Y6HD07</accession>
<comment type="catalytic activity">
    <reaction evidence="6">
        <text>L-threonyl-[protein] + ATP = 3-O-(5'-adenylyl)-L-threonyl-[protein] + diphosphate</text>
        <dbReference type="Rhea" id="RHEA:54292"/>
        <dbReference type="Rhea" id="RHEA-COMP:11060"/>
        <dbReference type="Rhea" id="RHEA-COMP:13847"/>
        <dbReference type="ChEBI" id="CHEBI:30013"/>
        <dbReference type="ChEBI" id="CHEBI:30616"/>
        <dbReference type="ChEBI" id="CHEBI:33019"/>
        <dbReference type="ChEBI" id="CHEBI:138113"/>
        <dbReference type="EC" id="2.7.7.108"/>
    </reaction>
</comment>
<comment type="catalytic activity">
    <reaction evidence="7">
        <text>L-tyrosyl-[protein] + ATP = O-(5'-adenylyl)-L-tyrosyl-[protein] + diphosphate</text>
        <dbReference type="Rhea" id="RHEA:54288"/>
        <dbReference type="Rhea" id="RHEA-COMP:10136"/>
        <dbReference type="Rhea" id="RHEA-COMP:13846"/>
        <dbReference type="ChEBI" id="CHEBI:30616"/>
        <dbReference type="ChEBI" id="CHEBI:33019"/>
        <dbReference type="ChEBI" id="CHEBI:46858"/>
        <dbReference type="ChEBI" id="CHEBI:83624"/>
        <dbReference type="EC" id="2.7.7.108"/>
    </reaction>
</comment>
<dbReference type="AlphaFoldDB" id="A0A1Y6HD07"/>
<dbReference type="GO" id="GO:0070733">
    <property type="term" value="F:AMPylase activity"/>
    <property type="evidence" value="ECO:0007669"/>
    <property type="project" value="UniProtKB-EC"/>
</dbReference>
<dbReference type="InterPro" id="IPR036597">
    <property type="entry name" value="Fido-like_dom_sf"/>
</dbReference>
<dbReference type="PROSITE" id="PS51459">
    <property type="entry name" value="FIDO"/>
    <property type="match status" value="1"/>
</dbReference>
<evidence type="ECO:0000313" key="11">
    <source>
        <dbReference type="Proteomes" id="UP000195877"/>
    </source>
</evidence>
<dbReference type="Gene3D" id="1.10.3290.10">
    <property type="entry name" value="Fido-like domain"/>
    <property type="match status" value="1"/>
</dbReference>
<sequence>MAEADFAATAVESIEIGAPPFDLDYLRNLHRQLFDEVYDWAGCLRTVDIAKGATRFCIASRIEPEANQLFNKLNSTDLAALPRSAQMRLIAELYGELNMIHPFREGNGRTQRLFFEHWLLLNGLAVSWKRVYVEPWIAACIAAVSCDYSPLTHLFDTCVSEIEEL</sequence>
<evidence type="ECO:0000256" key="2">
    <source>
        <dbReference type="ARBA" id="ARBA00022695"/>
    </source>
</evidence>
<protein>
    <recommendedName>
        <fullName evidence="5">protein adenylyltransferase</fullName>
        <ecNumber evidence="5">2.7.7.108</ecNumber>
    </recommendedName>
</protein>
<evidence type="ECO:0000256" key="6">
    <source>
        <dbReference type="ARBA" id="ARBA00047939"/>
    </source>
</evidence>
<dbReference type="GO" id="GO:0005524">
    <property type="term" value="F:ATP binding"/>
    <property type="evidence" value="ECO:0007669"/>
    <property type="project" value="UniProtKB-KW"/>
</dbReference>
<evidence type="ECO:0000313" key="12">
    <source>
        <dbReference type="Proteomes" id="UP000195953"/>
    </source>
</evidence>
<keyword evidence="2 9" id="KW-0548">Nucleotidyltransferase</keyword>
<evidence type="ECO:0000256" key="4">
    <source>
        <dbReference type="ARBA" id="ARBA00022840"/>
    </source>
</evidence>
<proteinExistence type="predicted"/>
<keyword evidence="4" id="KW-0067">ATP-binding</keyword>